<comment type="caution">
    <text evidence="1">The sequence shown here is derived from an EMBL/GenBank/DDBJ whole genome shotgun (WGS) entry which is preliminary data.</text>
</comment>
<gene>
    <name evidence="1" type="ORF">POCTA_138.1.T0150213</name>
</gene>
<keyword evidence="2" id="KW-1185">Reference proteome</keyword>
<dbReference type="OrthoDB" id="305514at2759"/>
<organism evidence="1 2">
    <name type="scientific">Paramecium octaurelia</name>
    <dbReference type="NCBI Taxonomy" id="43137"/>
    <lineage>
        <taxon>Eukaryota</taxon>
        <taxon>Sar</taxon>
        <taxon>Alveolata</taxon>
        <taxon>Ciliophora</taxon>
        <taxon>Intramacronucleata</taxon>
        <taxon>Oligohymenophorea</taxon>
        <taxon>Peniculida</taxon>
        <taxon>Parameciidae</taxon>
        <taxon>Paramecium</taxon>
    </lineage>
</organism>
<name>A0A8S1SUX1_PAROT</name>
<dbReference type="Proteomes" id="UP000683925">
    <property type="component" value="Unassembled WGS sequence"/>
</dbReference>
<dbReference type="AlphaFoldDB" id="A0A8S1SUX1"/>
<proteinExistence type="predicted"/>
<evidence type="ECO:0000313" key="2">
    <source>
        <dbReference type="Proteomes" id="UP000683925"/>
    </source>
</evidence>
<sequence length="263" mass="31478">MSGQMNVVFLFQNNKCEYFLLFLLLNFKFEKWLVKFFQTSTKLIGRERVKNFGKLQSIQNNLEGEKQQKFKLIFGYLQSVEFGYKGRLIVKELKVFEYCRKTRDLVDEKMRKEILTVEKNCKALSSSFSKERLETENRGFKNLSQQADQLSIQTGYVFITNSKNKFHYFIKIQNKKLEQGKKLRKKLHNKFYDQLDELIRIFDGNKNKGTKQSNRNSQKIIYQSAYDACIRSRNERERNEDLFVKLVEQVVEKIKREIIDSDF</sequence>
<reference evidence="1" key="1">
    <citation type="submission" date="2021-01" db="EMBL/GenBank/DDBJ databases">
        <authorList>
            <consortium name="Genoscope - CEA"/>
            <person name="William W."/>
        </authorList>
    </citation>
    <scope>NUCLEOTIDE SEQUENCE</scope>
</reference>
<evidence type="ECO:0000313" key="1">
    <source>
        <dbReference type="EMBL" id="CAD8143790.1"/>
    </source>
</evidence>
<protein>
    <submittedName>
        <fullName evidence="1">Uncharacterized protein</fullName>
    </submittedName>
</protein>
<accession>A0A8S1SUX1</accession>
<dbReference type="EMBL" id="CAJJDP010000015">
    <property type="protein sequence ID" value="CAD8143790.1"/>
    <property type="molecule type" value="Genomic_DNA"/>
</dbReference>